<name>A0ABW4CHX8_9LACO</name>
<dbReference type="SUPFAM" id="SSF51735">
    <property type="entry name" value="NAD(P)-binding Rossmann-fold domains"/>
    <property type="match status" value="1"/>
</dbReference>
<dbReference type="PANTHER" id="PTHR43162:SF1">
    <property type="entry name" value="PRESTALK A DIFFERENTIATION PROTEIN A"/>
    <property type="match status" value="1"/>
</dbReference>
<proteinExistence type="predicted"/>
<organism evidence="2 3">
    <name type="scientific">Lacticaseibacillus mingshuiensis</name>
    <dbReference type="NCBI Taxonomy" id="2799574"/>
    <lineage>
        <taxon>Bacteria</taxon>
        <taxon>Bacillati</taxon>
        <taxon>Bacillota</taxon>
        <taxon>Bacilli</taxon>
        <taxon>Lactobacillales</taxon>
        <taxon>Lactobacillaceae</taxon>
        <taxon>Lacticaseibacillus</taxon>
    </lineage>
</organism>
<protein>
    <submittedName>
        <fullName evidence="2">SDR family oxidoreductase</fullName>
    </submittedName>
</protein>
<accession>A0ABW4CHX8</accession>
<evidence type="ECO:0000313" key="2">
    <source>
        <dbReference type="EMBL" id="MFD1430182.1"/>
    </source>
</evidence>
<evidence type="ECO:0000259" key="1">
    <source>
        <dbReference type="Pfam" id="PF13460"/>
    </source>
</evidence>
<dbReference type="RefSeq" id="WP_203626386.1">
    <property type="nucleotide sequence ID" value="NZ_BOLQ01000004.1"/>
</dbReference>
<dbReference type="Gene3D" id="3.40.50.720">
    <property type="entry name" value="NAD(P)-binding Rossmann-like Domain"/>
    <property type="match status" value="1"/>
</dbReference>
<gene>
    <name evidence="2" type="ORF">ACFQ4P_07980</name>
</gene>
<keyword evidence="3" id="KW-1185">Reference proteome</keyword>
<sequence length="295" mass="32117">MKLTLVGSLGHINSFTIPALVAQGHDVTVITSSEARVPEIEQLGAHAQVGSIEDTAFLTDAFTGADAVYIMLTGRPAMGQDIVEAGRALAERYRIAIVAADVHRVVDLSSVGADQGPEVGSLYTYHIMENILRAAPDVTYTFVRPVGFFANLAGDMATIKHDHKLYRNFPATICTGWVAPQDIAKVVVEALNTTPTQNDVRYAISQWLTGYDLVAELAAGLGIPDLTWQTVTDDERLAQLKKVLPPAFALSMMKSAQGQRKPDFYADLQAHRPQLGMQRLKDVMPQLKAAFDQVQ</sequence>
<comment type="caution">
    <text evidence="2">The sequence shown here is derived from an EMBL/GenBank/DDBJ whole genome shotgun (WGS) entry which is preliminary data.</text>
</comment>
<dbReference type="PANTHER" id="PTHR43162">
    <property type="match status" value="1"/>
</dbReference>
<dbReference type="InterPro" id="IPR051604">
    <property type="entry name" value="Ergot_Alk_Oxidoreductase"/>
</dbReference>
<reference evidence="3" key="1">
    <citation type="journal article" date="2019" name="Int. J. Syst. Evol. Microbiol.">
        <title>The Global Catalogue of Microorganisms (GCM) 10K type strain sequencing project: providing services to taxonomists for standard genome sequencing and annotation.</title>
        <authorList>
            <consortium name="The Broad Institute Genomics Platform"/>
            <consortium name="The Broad Institute Genome Sequencing Center for Infectious Disease"/>
            <person name="Wu L."/>
            <person name="Ma J."/>
        </authorList>
    </citation>
    <scope>NUCLEOTIDE SEQUENCE [LARGE SCALE GENOMIC DNA]</scope>
    <source>
        <strain evidence="3">CCM 8980</strain>
    </source>
</reference>
<feature type="domain" description="NAD(P)-binding" evidence="1">
    <location>
        <begin position="7"/>
        <end position="193"/>
    </location>
</feature>
<dbReference type="Pfam" id="PF13460">
    <property type="entry name" value="NAD_binding_10"/>
    <property type="match status" value="1"/>
</dbReference>
<dbReference type="InterPro" id="IPR016040">
    <property type="entry name" value="NAD(P)-bd_dom"/>
</dbReference>
<dbReference type="Proteomes" id="UP001597196">
    <property type="component" value="Unassembled WGS sequence"/>
</dbReference>
<dbReference type="EMBL" id="JBHTOC010000010">
    <property type="protein sequence ID" value="MFD1430182.1"/>
    <property type="molecule type" value="Genomic_DNA"/>
</dbReference>
<evidence type="ECO:0000313" key="3">
    <source>
        <dbReference type="Proteomes" id="UP001597196"/>
    </source>
</evidence>
<dbReference type="InterPro" id="IPR036291">
    <property type="entry name" value="NAD(P)-bd_dom_sf"/>
</dbReference>
<dbReference type="Gene3D" id="3.90.25.10">
    <property type="entry name" value="UDP-galactose 4-epimerase, domain 1"/>
    <property type="match status" value="1"/>
</dbReference>